<feature type="region of interest" description="Disordered" evidence="1">
    <location>
        <begin position="761"/>
        <end position="812"/>
    </location>
</feature>
<feature type="compositionally biased region" description="Basic residues" evidence="1">
    <location>
        <begin position="790"/>
        <end position="800"/>
    </location>
</feature>
<reference evidence="2 3" key="1">
    <citation type="submission" date="2016-09" db="EMBL/GenBank/DDBJ databases">
        <title>Extensive genetic diversity and differential bi-allelic expression allows diatom success in the polar Southern Ocean.</title>
        <authorList>
            <consortium name="DOE Joint Genome Institute"/>
            <person name="Mock T."/>
            <person name="Otillar R.P."/>
            <person name="Strauss J."/>
            <person name="Dupont C."/>
            <person name="Frickenhaus S."/>
            <person name="Maumus F."/>
            <person name="Mcmullan M."/>
            <person name="Sanges R."/>
            <person name="Schmutz J."/>
            <person name="Toseland A."/>
            <person name="Valas R."/>
            <person name="Veluchamy A."/>
            <person name="Ward B.J."/>
            <person name="Allen A."/>
            <person name="Barry K."/>
            <person name="Falciatore A."/>
            <person name="Ferrante M."/>
            <person name="Fortunato A.E."/>
            <person name="Gloeckner G."/>
            <person name="Gruber A."/>
            <person name="Hipkin R."/>
            <person name="Janech M."/>
            <person name="Kroth P."/>
            <person name="Leese F."/>
            <person name="Lindquist E."/>
            <person name="Lyon B.R."/>
            <person name="Martin J."/>
            <person name="Mayer C."/>
            <person name="Parker M."/>
            <person name="Quesneville H."/>
            <person name="Raymond J."/>
            <person name="Uhlig C."/>
            <person name="Valentin K.U."/>
            <person name="Worden A.Z."/>
            <person name="Armbrust E.V."/>
            <person name="Bowler C."/>
            <person name="Green B."/>
            <person name="Moulton V."/>
            <person name="Van Oosterhout C."/>
            <person name="Grigoriev I."/>
        </authorList>
    </citation>
    <scope>NUCLEOTIDE SEQUENCE [LARGE SCALE GENOMIC DNA]</scope>
    <source>
        <strain evidence="2 3">CCMP1102</strain>
    </source>
</reference>
<feature type="region of interest" description="Disordered" evidence="1">
    <location>
        <begin position="726"/>
        <end position="745"/>
    </location>
</feature>
<gene>
    <name evidence="2" type="ORF">FRACYDRAFT_254977</name>
</gene>
<feature type="region of interest" description="Disordered" evidence="1">
    <location>
        <begin position="598"/>
        <end position="624"/>
    </location>
</feature>
<evidence type="ECO:0000313" key="2">
    <source>
        <dbReference type="EMBL" id="OEU06322.1"/>
    </source>
</evidence>
<organism evidence="2 3">
    <name type="scientific">Fragilariopsis cylindrus CCMP1102</name>
    <dbReference type="NCBI Taxonomy" id="635003"/>
    <lineage>
        <taxon>Eukaryota</taxon>
        <taxon>Sar</taxon>
        <taxon>Stramenopiles</taxon>
        <taxon>Ochrophyta</taxon>
        <taxon>Bacillariophyta</taxon>
        <taxon>Bacillariophyceae</taxon>
        <taxon>Bacillariophycidae</taxon>
        <taxon>Bacillariales</taxon>
        <taxon>Bacillariaceae</taxon>
        <taxon>Fragilariopsis</taxon>
    </lineage>
</organism>
<feature type="compositionally biased region" description="Basic and acidic residues" evidence="1">
    <location>
        <begin position="801"/>
        <end position="812"/>
    </location>
</feature>
<feature type="compositionally biased region" description="Acidic residues" evidence="1">
    <location>
        <begin position="372"/>
        <end position="392"/>
    </location>
</feature>
<dbReference type="AlphaFoldDB" id="A0A1E7EKA9"/>
<accession>A0A1E7EKA9</accession>
<feature type="compositionally biased region" description="Polar residues" evidence="1">
    <location>
        <begin position="338"/>
        <end position="348"/>
    </location>
</feature>
<feature type="compositionally biased region" description="Basic and acidic residues" evidence="1">
    <location>
        <begin position="609"/>
        <end position="619"/>
    </location>
</feature>
<protein>
    <submittedName>
        <fullName evidence="2">Uncharacterized protein</fullName>
    </submittedName>
</protein>
<proteinExistence type="predicted"/>
<feature type="compositionally biased region" description="Polar residues" evidence="1">
    <location>
        <begin position="761"/>
        <end position="778"/>
    </location>
</feature>
<evidence type="ECO:0000313" key="3">
    <source>
        <dbReference type="Proteomes" id="UP000095751"/>
    </source>
</evidence>
<dbReference type="InParanoid" id="A0A1E7EKA9"/>
<dbReference type="EMBL" id="KV784413">
    <property type="protein sequence ID" value="OEU06322.1"/>
    <property type="molecule type" value="Genomic_DNA"/>
</dbReference>
<dbReference type="Proteomes" id="UP000095751">
    <property type="component" value="Unassembled WGS sequence"/>
</dbReference>
<feature type="region of interest" description="Disordered" evidence="1">
    <location>
        <begin position="338"/>
        <end position="411"/>
    </location>
</feature>
<sequence length="812" mass="89145">MSILHDAAASASYPPPDLHDLVKAMNDEERTTELATFDTDFKLFWKSDNHLPLSQRLDKYSQQQFLDILIEKFPTLASMEGIVLEAGVEQINELQPGDISPLASDNDDYFLKFVAVIGDFTIKFSKELDEMISNLEEKEVLSNEILASRDVLTILVDSFPYLSVAPAAHLELQRLFLVQIRHHFGTNILESRGGLIFHLVEIFTGCHCHHAYNNSDKMFDKGMTLLKNNLSIGMTFVACGSFVDMFVEKGFLELNKSAVDGVEWIKVPEGMLGEDSSLILPPVPAVPAVQKRKKVAFAALNQGDNQLGPIFALSQSDHTQIQPGQNLGPRRSERILISQQKKPPTQSVEVAHHSSDEDDSVSKSDSVSIYDPGDDTLDPDEPMVQNDGDDNIEAAGIPDNGEWSEQNYTDDGLWTEKGFSASLREYRPKRTWTTPAACMAGQQRKKLKANVETMTNVFDRYSQRPGMEFPSQEFILLQITDINGVGHKYEPLCRRKKTAAMAYGRPKALDEFKRYLESETNGENNYVNHTATDIDELTHFWRTNEAGKTVNEDADDPDDLEDVEDLVDLNATTNAPTANSEETVIELQHSTELDVAGVESDGQLNLNDKTNEPPAHGEKTGQVNAEDAANDAGLNVAQGRNNTSAETGISNSGNLTAATNGSTVDDAETATSGQQLSTGLKVGEGDNNTSAESSAVVVTTGTCKSNSDEIKEILQLFNLNATTNGSTVTSEQQHSTGSNVARGGNNQHLTVKALLSARNSARTTGTVNGSASGNSSDNRIGADNNNNNEKKKKKKKKKKKEEKEKKEKKNRK</sequence>
<evidence type="ECO:0000256" key="1">
    <source>
        <dbReference type="SAM" id="MobiDB-lite"/>
    </source>
</evidence>
<keyword evidence="3" id="KW-1185">Reference proteome</keyword>
<dbReference type="KEGG" id="fcy:FRACYDRAFT_254977"/>
<feature type="region of interest" description="Disordered" evidence="1">
    <location>
        <begin position="641"/>
        <end position="690"/>
    </location>
</feature>
<name>A0A1E7EKA9_9STRA</name>
<feature type="compositionally biased region" description="Polar residues" evidence="1">
    <location>
        <begin position="641"/>
        <end position="678"/>
    </location>
</feature>